<dbReference type="InterPro" id="IPR008703">
    <property type="entry name" value="NqrA"/>
</dbReference>
<dbReference type="PANTHER" id="PTHR37839:SF1">
    <property type="entry name" value="NA(+)-TRANSLOCATING NADH-QUINONE REDUCTASE SUBUNIT A"/>
    <property type="match status" value="1"/>
</dbReference>
<dbReference type="Proteomes" id="UP000245839">
    <property type="component" value="Unassembled WGS sequence"/>
</dbReference>
<dbReference type="Proteomes" id="UP000251571">
    <property type="component" value="Unassembled WGS sequence"/>
</dbReference>
<reference evidence="3 5" key="2">
    <citation type="submission" date="2018-03" db="EMBL/GenBank/DDBJ databases">
        <title>Genomic Encyclopedia of Archaeal and Bacterial Type Strains, Phase II (KMG-II): from individual species to whole genera.</title>
        <authorList>
            <person name="Goeker M."/>
        </authorList>
    </citation>
    <scope>NUCLEOTIDE SEQUENCE [LARGE SCALE GENOMIC DNA]</scope>
    <source>
        <strain evidence="3 5">DSM 25227</strain>
    </source>
</reference>
<organism evidence="4 6">
    <name type="scientific">Jannaschia seohaensis</name>
    <dbReference type="NCBI Taxonomy" id="475081"/>
    <lineage>
        <taxon>Bacteria</taxon>
        <taxon>Pseudomonadati</taxon>
        <taxon>Pseudomonadota</taxon>
        <taxon>Alphaproteobacteria</taxon>
        <taxon>Rhodobacterales</taxon>
        <taxon>Roseobacteraceae</taxon>
        <taxon>Jannaschia</taxon>
    </lineage>
</organism>
<dbReference type="EMBL" id="UETC01000007">
    <property type="protein sequence ID" value="SSA48184.1"/>
    <property type="molecule type" value="Genomic_DNA"/>
</dbReference>
<evidence type="ECO:0000259" key="2">
    <source>
        <dbReference type="Pfam" id="PF24836"/>
    </source>
</evidence>
<dbReference type="GO" id="GO:0016655">
    <property type="term" value="F:oxidoreductase activity, acting on NAD(P)H, quinone or similar compound as acceptor"/>
    <property type="evidence" value="ECO:0007669"/>
    <property type="project" value="InterPro"/>
</dbReference>
<name>A0A2Y9AUY5_9RHOB</name>
<evidence type="ECO:0000259" key="1">
    <source>
        <dbReference type="Pfam" id="PF05896"/>
    </source>
</evidence>
<accession>A0A2Y9AUY5</accession>
<dbReference type="RefSeq" id="WP_170125444.1">
    <property type="nucleotide sequence ID" value="NZ_QGDJ01000007.1"/>
</dbReference>
<feature type="domain" description="NqrA second alpha/beta" evidence="2">
    <location>
        <begin position="114"/>
        <end position="257"/>
    </location>
</feature>
<keyword evidence="5" id="KW-1185">Reference proteome</keyword>
<dbReference type="InterPro" id="IPR056148">
    <property type="entry name" value="NQRA_2nd"/>
</dbReference>
<protein>
    <submittedName>
        <fullName evidence="4">Na+-transporting NADH:ubiquinone oxidoreductase subunit A</fullName>
    </submittedName>
</protein>
<gene>
    <name evidence="3" type="ORF">BCF38_10765</name>
    <name evidence="4" type="ORF">SAMN05421539_10765</name>
</gene>
<proteinExistence type="predicted"/>
<reference evidence="4 6" key="1">
    <citation type="submission" date="2016-10" db="EMBL/GenBank/DDBJ databases">
        <authorList>
            <person name="Cai Z."/>
        </authorList>
    </citation>
    <scope>NUCLEOTIDE SEQUENCE [LARGE SCALE GENOMIC DNA]</scope>
    <source>
        <strain evidence="4 6">DSM 25227</strain>
    </source>
</reference>
<sequence length="422" mass="45600">MTFFRSGVGLIPEFPSPVEGKDLVDEITEEAGLRPPSDRNLHLTALVKEGEHVARGAVVACVRQDPDICLVAPIAGQVGRISRLPGRRLSEIVFFREESGGTQRHDTAVAETERGLRRLLQTAGFWPRITRRPFGGMPASREVPAAIFVMATDTRPYASDPRQALVGREAAFLRGLAALARLSKGPTFVCWDRTTTMPAVSAEAGDIRMVPCGTRHPQGSAGIRIHQDFPAGLEAPVWDVHAEDIADLGDLLETGELPMMRLVRISGAGLREGRLLRTHPGADLRQLSRRIVAPGSHSLHAGSHLDGQASRWLGHRHRQVTVLPNMPPPPRSHWLLAALIETARPRPAIPTAALGQSLGGALPAIPLIRALGAGDDEAAMDLGLLSLLEEDLALADYTLGAGGDLMRQLRAMLDRIQTEYDA</sequence>
<keyword evidence="4" id="KW-0830">Ubiquinone</keyword>
<dbReference type="InterPro" id="IPR056147">
    <property type="entry name" value="NQRA_N"/>
</dbReference>
<feature type="domain" description="NqrA N-terminal barrel-sandwich hybrid" evidence="1">
    <location>
        <begin position="40"/>
        <end position="93"/>
    </location>
</feature>
<evidence type="ECO:0000313" key="4">
    <source>
        <dbReference type="EMBL" id="SSA48184.1"/>
    </source>
</evidence>
<dbReference type="Pfam" id="PF24836">
    <property type="entry name" value="NQRA_2nd"/>
    <property type="match status" value="1"/>
</dbReference>
<dbReference type="PANTHER" id="PTHR37839">
    <property type="entry name" value="NA(+)-TRANSLOCATING NADH-QUINONE REDUCTASE SUBUNIT A"/>
    <property type="match status" value="1"/>
</dbReference>
<evidence type="ECO:0000313" key="5">
    <source>
        <dbReference type="Proteomes" id="UP000245839"/>
    </source>
</evidence>
<dbReference type="AlphaFoldDB" id="A0A2Y9AUY5"/>
<dbReference type="EMBL" id="QGDJ01000007">
    <property type="protein sequence ID" value="PWJ16952.1"/>
    <property type="molecule type" value="Genomic_DNA"/>
</dbReference>
<dbReference type="Pfam" id="PF05896">
    <property type="entry name" value="NQRA_N"/>
    <property type="match status" value="1"/>
</dbReference>
<dbReference type="GO" id="GO:0006814">
    <property type="term" value="P:sodium ion transport"/>
    <property type="evidence" value="ECO:0007669"/>
    <property type="project" value="InterPro"/>
</dbReference>
<evidence type="ECO:0000313" key="6">
    <source>
        <dbReference type="Proteomes" id="UP000251571"/>
    </source>
</evidence>
<evidence type="ECO:0000313" key="3">
    <source>
        <dbReference type="EMBL" id="PWJ16952.1"/>
    </source>
</evidence>